<gene>
    <name evidence="1" type="ORF">DSO57_1011204</name>
</gene>
<dbReference type="Proteomes" id="UP001165960">
    <property type="component" value="Unassembled WGS sequence"/>
</dbReference>
<keyword evidence="2" id="KW-1185">Reference proteome</keyword>
<sequence>MLIQYKPRAKFAMADALSHLYVRASRGKNGLNPDWPLLVLHTKDKGFPAGTTNITRETVIKNEHLFANVYGTLHRKMSDGTTIPYIPTHQQVNTILCYHRDLGHNKSQNLYEILKHKAWWPTLYCNIQEVLEQCEVCRKFAKSKAPPKYVLPIQTQLPFKVWALDIVGPMPGKHNPPCCVLRRSTDTQRGILTLGLDLY</sequence>
<name>A0ACC2UR56_9FUNG</name>
<protein>
    <submittedName>
        <fullName evidence="1">Uncharacterized protein</fullName>
    </submittedName>
</protein>
<accession>A0ACC2UR56</accession>
<organism evidence="1 2">
    <name type="scientific">Entomophthora muscae</name>
    <dbReference type="NCBI Taxonomy" id="34485"/>
    <lineage>
        <taxon>Eukaryota</taxon>
        <taxon>Fungi</taxon>
        <taxon>Fungi incertae sedis</taxon>
        <taxon>Zoopagomycota</taxon>
        <taxon>Entomophthoromycotina</taxon>
        <taxon>Entomophthoromycetes</taxon>
        <taxon>Entomophthorales</taxon>
        <taxon>Entomophthoraceae</taxon>
        <taxon>Entomophthora</taxon>
    </lineage>
</organism>
<reference evidence="1" key="1">
    <citation type="submission" date="2022-04" db="EMBL/GenBank/DDBJ databases">
        <title>Genome of the entomopathogenic fungus Entomophthora muscae.</title>
        <authorList>
            <person name="Elya C."/>
            <person name="Lovett B.R."/>
            <person name="Lee E."/>
            <person name="Macias A.M."/>
            <person name="Hajek A.E."/>
            <person name="De Bivort B.L."/>
            <person name="Kasson M.T."/>
            <person name="De Fine Licht H.H."/>
            <person name="Stajich J.E."/>
        </authorList>
    </citation>
    <scope>NUCLEOTIDE SEQUENCE</scope>
    <source>
        <strain evidence="1">Berkeley</strain>
    </source>
</reference>
<dbReference type="EMBL" id="QTSX02000038">
    <property type="protein sequence ID" value="KAJ9089605.1"/>
    <property type="molecule type" value="Genomic_DNA"/>
</dbReference>
<evidence type="ECO:0000313" key="1">
    <source>
        <dbReference type="EMBL" id="KAJ9089605.1"/>
    </source>
</evidence>
<proteinExistence type="predicted"/>
<evidence type="ECO:0000313" key="2">
    <source>
        <dbReference type="Proteomes" id="UP001165960"/>
    </source>
</evidence>
<comment type="caution">
    <text evidence="1">The sequence shown here is derived from an EMBL/GenBank/DDBJ whole genome shotgun (WGS) entry which is preliminary data.</text>
</comment>